<protein>
    <recommendedName>
        <fullName evidence="2">DUF1266 domain-containing protein</fullName>
    </recommendedName>
</protein>
<feature type="domain" description="DUF1266" evidence="2">
    <location>
        <begin position="215"/>
        <end position="430"/>
    </location>
</feature>
<evidence type="ECO:0000313" key="4">
    <source>
        <dbReference type="Proteomes" id="UP000186168"/>
    </source>
</evidence>
<evidence type="ECO:0000313" key="3">
    <source>
        <dbReference type="EMBL" id="OMI36526.1"/>
    </source>
</evidence>
<dbReference type="RefSeq" id="WP_079151415.1">
    <property type="nucleotide sequence ID" value="NZ_ASQP01000331.1"/>
</dbReference>
<dbReference type="Proteomes" id="UP000186168">
    <property type="component" value="Unassembled WGS sequence"/>
</dbReference>
<name>A0A1R1SE19_9ACTN</name>
<reference evidence="3 4" key="1">
    <citation type="submission" date="2013-05" db="EMBL/GenBank/DDBJ databases">
        <title>Genome sequence of Streptomyces sparsogenes DSM 40356.</title>
        <authorList>
            <person name="Coyne S."/>
            <person name="Seebeck F.P."/>
        </authorList>
    </citation>
    <scope>NUCLEOTIDE SEQUENCE [LARGE SCALE GENOMIC DNA]</scope>
    <source>
        <strain evidence="3 4">DSM 40356</strain>
    </source>
</reference>
<evidence type="ECO:0000259" key="2">
    <source>
        <dbReference type="Pfam" id="PF06889"/>
    </source>
</evidence>
<proteinExistence type="predicted"/>
<gene>
    <name evidence="3" type="ORF">SPAR_25621</name>
</gene>
<evidence type="ECO:0000256" key="1">
    <source>
        <dbReference type="SAM" id="MobiDB-lite"/>
    </source>
</evidence>
<comment type="caution">
    <text evidence="3">The sequence shown here is derived from an EMBL/GenBank/DDBJ whole genome shotgun (WGS) entry which is preliminary data.</text>
</comment>
<dbReference type="AlphaFoldDB" id="A0A1R1SE19"/>
<feature type="compositionally biased region" description="Basic and acidic residues" evidence="1">
    <location>
        <begin position="10"/>
        <end position="21"/>
    </location>
</feature>
<dbReference type="STRING" id="67365.GCA_001704635_03410"/>
<organism evidence="3 4">
    <name type="scientific">Streptomyces sparsogenes DSM 40356</name>
    <dbReference type="NCBI Taxonomy" id="1331668"/>
    <lineage>
        <taxon>Bacteria</taxon>
        <taxon>Bacillati</taxon>
        <taxon>Actinomycetota</taxon>
        <taxon>Actinomycetes</taxon>
        <taxon>Kitasatosporales</taxon>
        <taxon>Streptomycetaceae</taxon>
        <taxon>Streptomyces</taxon>
    </lineage>
</organism>
<dbReference type="GeneID" id="96747988"/>
<sequence length="431" mass="48436">MGNGEGTATGREDHRAREARDAWQAPGAVERKLYEAKLRGDWSAYFDVLAVADLFIADSKARLDAHPTTLRCTPYWYPQVRANCLPILTEGMLPPPDQDADTVFNCEPLDWFARRWQNGSTTWIVINPGSPCEVFFPATPAHRALWQGHVERAETCDCCGLPPHRTLLRALEGGAAASGQTAHGLGLAALLSVNNGQLWNAVAYHGTGYHSEKKRLKDWWDITSRREWQHYQERLLNADLVSGVWEFTLGVRRALARDFGGEVETDHWRKVAERVLRENSTGTEYRLGPDGVTKVEPLSDTEVKARIAGVQRLIGRIARYEKRFRADGLLADDAFIRTVAAWDYGRAAGMARWGLGARYCTQQESESAILRASTAARTAYRSWEDFSAAYILGRCLHFDDEEFGTWYQDVLSAHRVLTTDPASPWLTVPWA</sequence>
<dbReference type="EMBL" id="ASQP01000331">
    <property type="protein sequence ID" value="OMI36526.1"/>
    <property type="molecule type" value="Genomic_DNA"/>
</dbReference>
<dbReference type="Pfam" id="PF06889">
    <property type="entry name" value="DUF1266"/>
    <property type="match status" value="1"/>
</dbReference>
<accession>A0A1R1SE19</accession>
<feature type="region of interest" description="Disordered" evidence="1">
    <location>
        <begin position="1"/>
        <end position="22"/>
    </location>
</feature>
<keyword evidence="4" id="KW-1185">Reference proteome</keyword>
<dbReference type="InterPro" id="IPR009677">
    <property type="entry name" value="DUF1266"/>
</dbReference>